<name>A0A9Q8P759_PASFU</name>
<comment type="cofactor">
    <cofactor evidence="3">
        <name>Co(2+)</name>
        <dbReference type="ChEBI" id="CHEBI:48828"/>
    </cofactor>
</comment>
<evidence type="ECO:0000256" key="5">
    <source>
        <dbReference type="ARBA" id="ARBA00004074"/>
    </source>
</evidence>
<evidence type="ECO:0000256" key="10">
    <source>
        <dbReference type="ARBA" id="ARBA00022801"/>
    </source>
</evidence>
<comment type="catalytic activity">
    <reaction evidence="1">
        <text>a 2'-deoxyribonucleoside 5'-phosphate + H2O = a 2'-deoxyribonucleoside + phosphate</text>
        <dbReference type="Rhea" id="RHEA:36167"/>
        <dbReference type="ChEBI" id="CHEBI:15377"/>
        <dbReference type="ChEBI" id="CHEBI:18274"/>
        <dbReference type="ChEBI" id="CHEBI:43474"/>
        <dbReference type="ChEBI" id="CHEBI:65317"/>
        <dbReference type="EC" id="3.1.3.89"/>
    </reaction>
</comment>
<dbReference type="GO" id="GO:0002953">
    <property type="term" value="F:5'-deoxynucleotidase activity"/>
    <property type="evidence" value="ECO:0007669"/>
    <property type="project" value="UniProtKB-EC"/>
</dbReference>
<dbReference type="FunFam" id="1.10.3210.10:FF:000011">
    <property type="entry name" value="HD domain-containing protein 2"/>
    <property type="match status" value="1"/>
</dbReference>
<keyword evidence="11" id="KW-0460">Magnesium</keyword>
<dbReference type="KEGG" id="ffu:CLAFUR5_07916"/>
<keyword evidence="9" id="KW-0479">Metal-binding</keyword>
<sequence>MAPDAVDTNEPPKAKSGLLTPSHVDGEWTPNTVLSTLPRQPQTGSSSPLPFFHLLERLKTTKREGWRRFDINHGESISDHMYRMSIITMLCPPALSSRLDIARCTRMALIHDMAEALVGDITPVDGVTKVEKSRREMETMEYMTKSLLGNVKGGKAGEEMMKVWQEYEDSETEESKFVHDVDKMELLLQMVEYERAHDGRVDLGEFSRVAKRIVLPEVQEWAAEVLRDREEFWKSRGKEPTGFREIGVELRKAQDEYYGNGTSA</sequence>
<comment type="subunit">
    <text evidence="7">Homodimer.</text>
</comment>
<dbReference type="OMA" id="PFFHMLE"/>
<feature type="region of interest" description="Disordered" evidence="13">
    <location>
        <begin position="1"/>
        <end position="48"/>
    </location>
</feature>
<dbReference type="Proteomes" id="UP000756132">
    <property type="component" value="Chromosome 3"/>
</dbReference>
<reference evidence="15" key="2">
    <citation type="journal article" date="2022" name="Microb. Genom.">
        <title>A chromosome-scale genome assembly of the tomato pathogen Cladosporium fulvum reveals a compartmentalized genome architecture and the presence of a dispensable chromosome.</title>
        <authorList>
            <person name="Zaccaron A.Z."/>
            <person name="Chen L.H."/>
            <person name="Samaras A."/>
            <person name="Stergiopoulos I."/>
        </authorList>
    </citation>
    <scope>NUCLEOTIDE SEQUENCE</scope>
    <source>
        <strain evidence="15">Race5_Kim</strain>
    </source>
</reference>
<dbReference type="InterPro" id="IPR003607">
    <property type="entry name" value="HD/PDEase_dom"/>
</dbReference>
<dbReference type="GO" id="GO:0046872">
    <property type="term" value="F:metal ion binding"/>
    <property type="evidence" value="ECO:0007669"/>
    <property type="project" value="UniProtKB-KW"/>
</dbReference>
<evidence type="ECO:0000256" key="8">
    <source>
        <dbReference type="ARBA" id="ARBA00012964"/>
    </source>
</evidence>
<dbReference type="PANTHER" id="PTHR11845">
    <property type="entry name" value="5'-DEOXYNUCLEOTIDASE HDDC2"/>
    <property type="match status" value="1"/>
</dbReference>
<reference evidence="15" key="1">
    <citation type="submission" date="2021-12" db="EMBL/GenBank/DDBJ databases">
        <authorList>
            <person name="Zaccaron A."/>
            <person name="Stergiopoulos I."/>
        </authorList>
    </citation>
    <scope>NUCLEOTIDE SEQUENCE</scope>
    <source>
        <strain evidence="15">Race5_Kim</strain>
    </source>
</reference>
<dbReference type="OrthoDB" id="10254258at2759"/>
<evidence type="ECO:0000256" key="4">
    <source>
        <dbReference type="ARBA" id="ARBA00001946"/>
    </source>
</evidence>
<dbReference type="InterPro" id="IPR006674">
    <property type="entry name" value="HD_domain"/>
</dbReference>
<feature type="compositionally biased region" description="Polar residues" evidence="13">
    <location>
        <begin position="29"/>
        <end position="48"/>
    </location>
</feature>
<dbReference type="Pfam" id="PF13023">
    <property type="entry name" value="HD_3"/>
    <property type="match status" value="1"/>
</dbReference>
<evidence type="ECO:0000256" key="11">
    <source>
        <dbReference type="ARBA" id="ARBA00022842"/>
    </source>
</evidence>
<comment type="similarity">
    <text evidence="6">Belongs to the HDDC2 family.</text>
</comment>
<dbReference type="EC" id="3.1.3.89" evidence="8"/>
<evidence type="ECO:0000256" key="2">
    <source>
        <dbReference type="ARBA" id="ARBA00001936"/>
    </source>
</evidence>
<dbReference type="InterPro" id="IPR039356">
    <property type="entry name" value="YfbR/HDDC2"/>
</dbReference>
<dbReference type="RefSeq" id="XP_047759923.1">
    <property type="nucleotide sequence ID" value="XM_047907064.1"/>
</dbReference>
<dbReference type="EMBL" id="CP090165">
    <property type="protein sequence ID" value="UJO15557.1"/>
    <property type="molecule type" value="Genomic_DNA"/>
</dbReference>
<proteinExistence type="inferred from homology"/>
<organism evidence="15 16">
    <name type="scientific">Passalora fulva</name>
    <name type="common">Tomato leaf mold</name>
    <name type="synonym">Cladosporium fulvum</name>
    <dbReference type="NCBI Taxonomy" id="5499"/>
    <lineage>
        <taxon>Eukaryota</taxon>
        <taxon>Fungi</taxon>
        <taxon>Dikarya</taxon>
        <taxon>Ascomycota</taxon>
        <taxon>Pezizomycotina</taxon>
        <taxon>Dothideomycetes</taxon>
        <taxon>Dothideomycetidae</taxon>
        <taxon>Mycosphaerellales</taxon>
        <taxon>Mycosphaerellaceae</taxon>
        <taxon>Fulvia</taxon>
    </lineage>
</organism>
<comment type="function">
    <text evidence="5">Catalyzes the dephosphorylation of the nucleoside 5'-monophosphates deoxyadenosine monophosphate (dAMP), deoxycytidine monophosphate (dCMP), deoxyguanosine monophosphate (dGMP) and deoxythymidine monophosphate (dTMP).</text>
</comment>
<dbReference type="SUPFAM" id="SSF109604">
    <property type="entry name" value="HD-domain/PDEase-like"/>
    <property type="match status" value="1"/>
</dbReference>
<evidence type="ECO:0000256" key="9">
    <source>
        <dbReference type="ARBA" id="ARBA00022723"/>
    </source>
</evidence>
<dbReference type="GeneID" id="71987794"/>
<evidence type="ECO:0000256" key="13">
    <source>
        <dbReference type="SAM" id="MobiDB-lite"/>
    </source>
</evidence>
<evidence type="ECO:0000259" key="14">
    <source>
        <dbReference type="SMART" id="SM00471"/>
    </source>
</evidence>
<evidence type="ECO:0000256" key="7">
    <source>
        <dbReference type="ARBA" id="ARBA00011738"/>
    </source>
</evidence>
<evidence type="ECO:0000256" key="1">
    <source>
        <dbReference type="ARBA" id="ARBA00001638"/>
    </source>
</evidence>
<evidence type="ECO:0000313" key="15">
    <source>
        <dbReference type="EMBL" id="UJO15557.1"/>
    </source>
</evidence>
<evidence type="ECO:0000256" key="12">
    <source>
        <dbReference type="ARBA" id="ARBA00023285"/>
    </source>
</evidence>
<keyword evidence="10" id="KW-0378">Hydrolase</keyword>
<evidence type="ECO:0000313" key="16">
    <source>
        <dbReference type="Proteomes" id="UP000756132"/>
    </source>
</evidence>
<dbReference type="GO" id="GO:0005737">
    <property type="term" value="C:cytoplasm"/>
    <property type="evidence" value="ECO:0007669"/>
    <property type="project" value="TreeGrafter"/>
</dbReference>
<dbReference type="AlphaFoldDB" id="A0A9Q8P759"/>
<evidence type="ECO:0000256" key="3">
    <source>
        <dbReference type="ARBA" id="ARBA00001941"/>
    </source>
</evidence>
<protein>
    <recommendedName>
        <fullName evidence="8">5'-deoxynucleotidase</fullName>
        <ecNumber evidence="8">3.1.3.89</ecNumber>
    </recommendedName>
</protein>
<keyword evidence="16" id="KW-1185">Reference proteome</keyword>
<dbReference type="PANTHER" id="PTHR11845:SF13">
    <property type="entry name" value="5'-DEOXYNUCLEOTIDASE HDDC2"/>
    <property type="match status" value="1"/>
</dbReference>
<dbReference type="GO" id="GO:0009159">
    <property type="term" value="P:deoxyribonucleoside monophosphate catabolic process"/>
    <property type="evidence" value="ECO:0007669"/>
    <property type="project" value="UniProtKB-ARBA"/>
</dbReference>
<evidence type="ECO:0000256" key="6">
    <source>
        <dbReference type="ARBA" id="ARBA00009999"/>
    </source>
</evidence>
<dbReference type="SMART" id="SM00471">
    <property type="entry name" value="HDc"/>
    <property type="match status" value="1"/>
</dbReference>
<comment type="cofactor">
    <cofactor evidence="2">
        <name>Mn(2+)</name>
        <dbReference type="ChEBI" id="CHEBI:29035"/>
    </cofactor>
</comment>
<feature type="domain" description="HD/PDEase" evidence="14">
    <location>
        <begin position="73"/>
        <end position="196"/>
    </location>
</feature>
<gene>
    <name evidence="15" type="ORF">CLAFUR5_07916</name>
</gene>
<comment type="cofactor">
    <cofactor evidence="4">
        <name>Mg(2+)</name>
        <dbReference type="ChEBI" id="CHEBI:18420"/>
    </cofactor>
</comment>
<keyword evidence="12" id="KW-0170">Cobalt</keyword>
<dbReference type="Gene3D" id="1.10.3210.10">
    <property type="entry name" value="Hypothetical protein af1432"/>
    <property type="match status" value="1"/>
</dbReference>
<accession>A0A9Q8P759</accession>